<proteinExistence type="predicted"/>
<dbReference type="Gene3D" id="1.10.472.10">
    <property type="entry name" value="Cyclin-like"/>
    <property type="match status" value="1"/>
</dbReference>
<feature type="domain" description="Cyclin N-terminal" evidence="2">
    <location>
        <begin position="72"/>
        <end position="165"/>
    </location>
</feature>
<dbReference type="OrthoDB" id="10250320at2759"/>
<evidence type="ECO:0000313" key="4">
    <source>
        <dbReference type="Proteomes" id="UP000320762"/>
    </source>
</evidence>
<dbReference type="CDD" id="cd20557">
    <property type="entry name" value="CYCLIN_ScPCL1-like"/>
    <property type="match status" value="1"/>
</dbReference>
<evidence type="ECO:0000259" key="2">
    <source>
        <dbReference type="Pfam" id="PF00134"/>
    </source>
</evidence>
<dbReference type="InterPro" id="IPR036915">
    <property type="entry name" value="Cyclin-like_sf"/>
</dbReference>
<keyword evidence="4" id="KW-1185">Reference proteome</keyword>
<dbReference type="Proteomes" id="UP000320762">
    <property type="component" value="Unassembled WGS sequence"/>
</dbReference>
<dbReference type="PANTHER" id="PTHR15615">
    <property type="match status" value="1"/>
</dbReference>
<dbReference type="EMBL" id="VDMD01000029">
    <property type="protein sequence ID" value="TRM59190.1"/>
    <property type="molecule type" value="Genomic_DNA"/>
</dbReference>
<protein>
    <recommendedName>
        <fullName evidence="2">Cyclin N-terminal domain-containing protein</fullName>
    </recommendedName>
</protein>
<organism evidence="3 4">
    <name type="scientific">Schizophyllum amplum</name>
    <dbReference type="NCBI Taxonomy" id="97359"/>
    <lineage>
        <taxon>Eukaryota</taxon>
        <taxon>Fungi</taxon>
        <taxon>Dikarya</taxon>
        <taxon>Basidiomycota</taxon>
        <taxon>Agaricomycotina</taxon>
        <taxon>Agaricomycetes</taxon>
        <taxon>Agaricomycetidae</taxon>
        <taxon>Agaricales</taxon>
        <taxon>Schizophyllaceae</taxon>
        <taxon>Schizophyllum</taxon>
    </lineage>
</organism>
<dbReference type="InterPro" id="IPR006671">
    <property type="entry name" value="Cyclin_N"/>
</dbReference>
<sequence>MKYLSSPLHPASMVDVATHSPALLELLSAPITTPVIDYVVDCVADTVDYAMHRPTSSGRTHMHRKRAALAPFTTFVANVLTRAESTMPVILATLVYVDRARPYLQVAVEQWAHERVFLGALIVASKYLNDSTLKNVHWSICTGVFGKRDVGRVEREFLDVLDFQLGISEEDLEGHHEGLSAVALQPKSPYYPYPCHDAISTAPQDEFAYSYAHDTMPELDMSSSPDSSSSMRSMSPLTPPSPVPRARAHHRHGQPTKSHVVRPTTLDLLRSFPVPSNTRTRPLRTAVLPRRPARVHA</sequence>
<dbReference type="SUPFAM" id="SSF47954">
    <property type="entry name" value="Cyclin-like"/>
    <property type="match status" value="1"/>
</dbReference>
<dbReference type="Pfam" id="PF00134">
    <property type="entry name" value="Cyclin_N"/>
    <property type="match status" value="1"/>
</dbReference>
<name>A0A550C348_9AGAR</name>
<dbReference type="STRING" id="97359.A0A550C348"/>
<dbReference type="GO" id="GO:0019901">
    <property type="term" value="F:protein kinase binding"/>
    <property type="evidence" value="ECO:0007669"/>
    <property type="project" value="InterPro"/>
</dbReference>
<dbReference type="AlphaFoldDB" id="A0A550C348"/>
<reference evidence="3 4" key="1">
    <citation type="journal article" date="2019" name="New Phytol.">
        <title>Comparative genomics reveals unique wood-decay strategies and fruiting body development in the Schizophyllaceae.</title>
        <authorList>
            <person name="Almasi E."/>
            <person name="Sahu N."/>
            <person name="Krizsan K."/>
            <person name="Balint B."/>
            <person name="Kovacs G.M."/>
            <person name="Kiss B."/>
            <person name="Cseklye J."/>
            <person name="Drula E."/>
            <person name="Henrissat B."/>
            <person name="Nagy I."/>
            <person name="Chovatia M."/>
            <person name="Adam C."/>
            <person name="LaButti K."/>
            <person name="Lipzen A."/>
            <person name="Riley R."/>
            <person name="Grigoriev I.V."/>
            <person name="Nagy L.G."/>
        </authorList>
    </citation>
    <scope>NUCLEOTIDE SEQUENCE [LARGE SCALE GENOMIC DNA]</scope>
    <source>
        <strain evidence="3 4">NL-1724</strain>
    </source>
</reference>
<gene>
    <name evidence="3" type="ORF">BD626DRAFT_462606</name>
</gene>
<evidence type="ECO:0000313" key="3">
    <source>
        <dbReference type="EMBL" id="TRM59190.1"/>
    </source>
</evidence>
<dbReference type="GO" id="GO:0000307">
    <property type="term" value="C:cyclin-dependent protein kinase holoenzyme complex"/>
    <property type="evidence" value="ECO:0007669"/>
    <property type="project" value="TreeGrafter"/>
</dbReference>
<evidence type="ECO:0000256" key="1">
    <source>
        <dbReference type="SAM" id="MobiDB-lite"/>
    </source>
</evidence>
<dbReference type="GO" id="GO:0005634">
    <property type="term" value="C:nucleus"/>
    <property type="evidence" value="ECO:0007669"/>
    <property type="project" value="TreeGrafter"/>
</dbReference>
<feature type="compositionally biased region" description="Low complexity" evidence="1">
    <location>
        <begin position="218"/>
        <end position="236"/>
    </location>
</feature>
<accession>A0A550C348</accession>
<comment type="caution">
    <text evidence="3">The sequence shown here is derived from an EMBL/GenBank/DDBJ whole genome shotgun (WGS) entry which is preliminary data.</text>
</comment>
<dbReference type="InterPro" id="IPR013922">
    <property type="entry name" value="Cyclin_PHO80-like"/>
</dbReference>
<dbReference type="GO" id="GO:0016538">
    <property type="term" value="F:cyclin-dependent protein serine/threonine kinase regulator activity"/>
    <property type="evidence" value="ECO:0007669"/>
    <property type="project" value="TreeGrafter"/>
</dbReference>
<dbReference type="PANTHER" id="PTHR15615:SF10">
    <property type="entry name" value="PHO85 CYCLIN-2-RELATED"/>
    <property type="match status" value="1"/>
</dbReference>
<feature type="region of interest" description="Disordered" evidence="1">
    <location>
        <begin position="218"/>
        <end position="297"/>
    </location>
</feature>